<dbReference type="PANTHER" id="PTHR46366:SF8">
    <property type="entry name" value="PRO-APOPTOTIC SERINE PROTEASE NMA111"/>
    <property type="match status" value="1"/>
</dbReference>
<dbReference type="Pfam" id="PF13365">
    <property type="entry name" value="Trypsin_2"/>
    <property type="match status" value="1"/>
</dbReference>
<reference evidence="2" key="1">
    <citation type="journal article" date="2012" name="Mol. Plant Microbe Interact.">
        <title>A highly conserved effector in Fusarium oxysporum is required for full virulence on Arabidopsis.</title>
        <authorList>
            <person name="Thatcher L.F."/>
            <person name="Gardiner D.M."/>
            <person name="Kazan K."/>
            <person name="Manners J."/>
        </authorList>
    </citation>
    <scope>NUCLEOTIDE SEQUENCE [LARGE SCALE GENOMIC DNA]</scope>
    <source>
        <strain evidence="2">Fo5176</strain>
    </source>
</reference>
<dbReference type="InterPro" id="IPR036034">
    <property type="entry name" value="PDZ_sf"/>
</dbReference>
<dbReference type="SUPFAM" id="SSF50494">
    <property type="entry name" value="Trypsin-like serine proteases"/>
    <property type="match status" value="2"/>
</dbReference>
<dbReference type="InterPro" id="IPR043504">
    <property type="entry name" value="Peptidase_S1_PA_chymotrypsin"/>
</dbReference>
<accession>A0A0D2YD12</accession>
<dbReference type="Gene3D" id="2.30.42.10">
    <property type="match status" value="1"/>
</dbReference>
<dbReference type="PANTHER" id="PTHR46366">
    <property type="entry name" value="PRO-APOPTOTIC SERINE PROTEASE NMA111"/>
    <property type="match status" value="1"/>
</dbReference>
<dbReference type="InterPro" id="IPR009003">
    <property type="entry name" value="Peptidase_S1_PA"/>
</dbReference>
<organism evidence="1 2">
    <name type="scientific">Fusarium oxysporum (strain Fo5176)</name>
    <name type="common">Fusarium vascular wilt</name>
    <dbReference type="NCBI Taxonomy" id="660025"/>
    <lineage>
        <taxon>Eukaryota</taxon>
        <taxon>Fungi</taxon>
        <taxon>Dikarya</taxon>
        <taxon>Ascomycota</taxon>
        <taxon>Pezizomycotina</taxon>
        <taxon>Sordariomycetes</taxon>
        <taxon>Hypocreomycetidae</taxon>
        <taxon>Hypocreales</taxon>
        <taxon>Nectriaceae</taxon>
        <taxon>Fusarium</taxon>
        <taxon>Fusarium oxysporum species complex</taxon>
    </lineage>
</organism>
<dbReference type="SUPFAM" id="SSF50156">
    <property type="entry name" value="PDZ domain-like"/>
    <property type="match status" value="1"/>
</dbReference>
<sequence>MSSVRGPFFEPKSLKYMDLIAVELAPGLATVGTEIKLIGNDSGESGSILSGYISRVDRNTPIYSQYTDFNTCYYQANASASSGSSGSPVFNVDGLAIGLQAGGISNASTDYFLPLDAPQRVLKQIQNGGEGLIVAEKVLPEGPSDGKLEAGDILIKINGKLVDQFLCLNTVLDENVGQTQARHRVPHRPSTRIIDQIVAKTISSLVRVKCYTPLALDGLSANVTSGLGLVIDTTGGYIIISRTVVPNTLCDIEVTIADSFSVPGTVKFHHPWYHYAIIQYDTNLVHPPVKSARLKKLGQGVNLSLRRLPVELQPVKIIDARAIGVSEEWIEKIQNDPADAYMFKVERTWGQLPDQFQKEDVLLSLDGNLVAKLSALEATDGKEFLDVVISRKGQQITFKAQTVLEDDFETTELSLTAMLSKIPHNTHFKMNMVEYSGNPSFVTLKKNERFFPLTVWSRDPSESKGWKRITYENGIAAAGEGHHGLSM</sequence>
<dbReference type="EnsemblFungi" id="FOXG_14194T0">
    <property type="protein sequence ID" value="FOXG_14194P0"/>
    <property type="gene ID" value="FOXG_14194"/>
</dbReference>
<reference evidence="1" key="2">
    <citation type="submission" date="2025-08" db="UniProtKB">
        <authorList>
            <consortium name="EnsemblFungi"/>
        </authorList>
    </citation>
    <scope>IDENTIFICATION</scope>
    <source>
        <strain evidence="1">4287 / CBS 123668 / FGSC 9935 / NRRL 34936</strain>
    </source>
</reference>
<dbReference type="STRING" id="426428.A0A0D2YD12"/>
<dbReference type="AlphaFoldDB" id="A0A0D2YD12"/>
<name>A0A0D2YD12_FUSOF</name>
<proteinExistence type="predicted"/>
<gene>
    <name evidence="1" type="primary">28955385</name>
</gene>
<evidence type="ECO:0000313" key="2">
    <source>
        <dbReference type="Proteomes" id="UP000002489"/>
    </source>
</evidence>
<dbReference type="Proteomes" id="UP000002489">
    <property type="component" value="Unassembled WGS sequence"/>
</dbReference>
<protein>
    <submittedName>
        <fullName evidence="1">Uncharacterized protein</fullName>
    </submittedName>
</protein>
<dbReference type="VEuPathDB" id="FungiDB:FOXG_14194"/>
<dbReference type="Gene3D" id="2.40.10.10">
    <property type="entry name" value="Trypsin-like serine proteases"/>
    <property type="match status" value="1"/>
</dbReference>
<evidence type="ECO:0000313" key="1">
    <source>
        <dbReference type="EnsemblFungi" id="FOXG_14194P0"/>
    </source>
</evidence>